<dbReference type="Gene3D" id="3.30.70.1060">
    <property type="entry name" value="Dimeric alpha+beta barrel"/>
    <property type="match status" value="1"/>
</dbReference>
<evidence type="ECO:0000313" key="3">
    <source>
        <dbReference type="EMBL" id="MDO6966782.1"/>
    </source>
</evidence>
<gene>
    <name evidence="3" type="ORF">Q4481_22750</name>
</gene>
<dbReference type="InterPro" id="IPR011008">
    <property type="entry name" value="Dimeric_a/b-barrel"/>
</dbReference>
<dbReference type="EMBL" id="JAUOZU010000021">
    <property type="protein sequence ID" value="MDO6966782.1"/>
    <property type="molecule type" value="Genomic_DNA"/>
</dbReference>
<comment type="caution">
    <text evidence="3">The sequence shown here is derived from an EMBL/GenBank/DDBJ whole genome shotgun (WGS) entry which is preliminary data.</text>
</comment>
<dbReference type="PANTHER" id="PTHR35174">
    <property type="entry name" value="BLL7171 PROTEIN-RELATED"/>
    <property type="match status" value="1"/>
</dbReference>
<organism evidence="3 4">
    <name type="scientific">Rhizobium alvei</name>
    <dbReference type="NCBI Taxonomy" id="1132659"/>
    <lineage>
        <taxon>Bacteria</taxon>
        <taxon>Pseudomonadati</taxon>
        <taxon>Pseudomonadota</taxon>
        <taxon>Alphaproteobacteria</taxon>
        <taxon>Hyphomicrobiales</taxon>
        <taxon>Rhizobiaceae</taxon>
        <taxon>Rhizobium/Agrobacterium group</taxon>
        <taxon>Rhizobium</taxon>
    </lineage>
</organism>
<dbReference type="RefSeq" id="WP_304378712.1">
    <property type="nucleotide sequence ID" value="NZ_JAUOZU010000021.1"/>
</dbReference>
<sequence length="130" mass="14264">MKYLLQVWLPDGVFDHLPQQEKDKLDRDSLAYDNLLKEQGHFIAAEPLLGPETAVSIRHANGDISVTDGPFCETREHLGGFILVEARDLNEAIRLGSGIPVGRYGGIEVRPVFDLEALVAAQVETPADDA</sequence>
<dbReference type="SUPFAM" id="SSF54909">
    <property type="entry name" value="Dimeric alpha+beta barrel"/>
    <property type="match status" value="1"/>
</dbReference>
<dbReference type="InterPro" id="IPR005545">
    <property type="entry name" value="YCII"/>
</dbReference>
<protein>
    <submittedName>
        <fullName evidence="3">YciI family protein</fullName>
    </submittedName>
</protein>
<accession>A0ABT8YTP0</accession>
<proteinExistence type="inferred from homology"/>
<name>A0ABT8YTP0_9HYPH</name>
<evidence type="ECO:0000256" key="1">
    <source>
        <dbReference type="ARBA" id="ARBA00007689"/>
    </source>
</evidence>
<reference evidence="3" key="2">
    <citation type="submission" date="2023-07" db="EMBL/GenBank/DDBJ databases">
        <authorList>
            <person name="Shen H."/>
        </authorList>
    </citation>
    <scope>NUCLEOTIDE SEQUENCE</scope>
    <source>
        <strain evidence="3">TNR-22</strain>
    </source>
</reference>
<reference evidence="3" key="1">
    <citation type="journal article" date="2015" name="Int. J. Syst. Evol. Microbiol.">
        <title>Rhizobium alvei sp. nov., isolated from a freshwater river.</title>
        <authorList>
            <person name="Sheu S.Y."/>
            <person name="Huang H.W."/>
            <person name="Young C.C."/>
            <person name="Chen W.M."/>
        </authorList>
    </citation>
    <scope>NUCLEOTIDE SEQUENCE</scope>
    <source>
        <strain evidence="3">TNR-22</strain>
    </source>
</reference>
<feature type="domain" description="YCII-related" evidence="2">
    <location>
        <begin position="17"/>
        <end position="115"/>
    </location>
</feature>
<evidence type="ECO:0000259" key="2">
    <source>
        <dbReference type="Pfam" id="PF03795"/>
    </source>
</evidence>
<dbReference type="Proteomes" id="UP001174932">
    <property type="component" value="Unassembled WGS sequence"/>
</dbReference>
<evidence type="ECO:0000313" key="4">
    <source>
        <dbReference type="Proteomes" id="UP001174932"/>
    </source>
</evidence>
<dbReference type="Pfam" id="PF03795">
    <property type="entry name" value="YCII"/>
    <property type="match status" value="1"/>
</dbReference>
<comment type="similarity">
    <text evidence="1">Belongs to the YciI family.</text>
</comment>
<keyword evidence="4" id="KW-1185">Reference proteome</keyword>
<dbReference type="PANTHER" id="PTHR35174:SF3">
    <property type="entry name" value="BLL7171 PROTEIN"/>
    <property type="match status" value="1"/>
</dbReference>